<feature type="compositionally biased region" description="Polar residues" evidence="3">
    <location>
        <begin position="217"/>
        <end position="232"/>
    </location>
</feature>
<dbReference type="Gene3D" id="2.60.40.790">
    <property type="match status" value="2"/>
</dbReference>
<evidence type="ECO:0000256" key="3">
    <source>
        <dbReference type="SAM" id="MobiDB-lite"/>
    </source>
</evidence>
<feature type="compositionally biased region" description="Basic and acidic residues" evidence="3">
    <location>
        <begin position="57"/>
        <end position="74"/>
    </location>
</feature>
<feature type="compositionally biased region" description="Polar residues" evidence="3">
    <location>
        <begin position="427"/>
        <end position="438"/>
    </location>
</feature>
<dbReference type="InterPro" id="IPR001436">
    <property type="entry name" value="Alpha-crystallin/sHSP_animal"/>
</dbReference>
<protein>
    <recommendedName>
        <fullName evidence="4">SHSP domain-containing protein</fullName>
    </recommendedName>
</protein>
<feature type="compositionally biased region" description="Low complexity" evidence="3">
    <location>
        <begin position="29"/>
        <end position="49"/>
    </location>
</feature>
<dbReference type="PROSITE" id="PS01031">
    <property type="entry name" value="SHSP"/>
    <property type="match status" value="1"/>
</dbReference>
<evidence type="ECO:0000313" key="6">
    <source>
        <dbReference type="Proteomes" id="UP001187531"/>
    </source>
</evidence>
<dbReference type="GO" id="GO:0051082">
    <property type="term" value="F:unfolded protein binding"/>
    <property type="evidence" value="ECO:0007669"/>
    <property type="project" value="TreeGrafter"/>
</dbReference>
<dbReference type="InterPro" id="IPR002068">
    <property type="entry name" value="A-crystallin/Hsp20_dom"/>
</dbReference>
<gene>
    <name evidence="5" type="ORF">QYM36_002639</name>
</gene>
<name>A0AA88LEX2_ARTSF</name>
<feature type="compositionally biased region" description="Low complexity" evidence="3">
    <location>
        <begin position="183"/>
        <end position="197"/>
    </location>
</feature>
<feature type="region of interest" description="Disordered" evidence="3">
    <location>
        <begin position="217"/>
        <end position="239"/>
    </location>
</feature>
<comment type="caution">
    <text evidence="5">The sequence shown here is derived from an EMBL/GenBank/DDBJ whole genome shotgun (WGS) entry which is preliminary data.</text>
</comment>
<organism evidence="5 6">
    <name type="scientific">Artemia franciscana</name>
    <name type="common">Brine shrimp</name>
    <name type="synonym">Artemia sanfranciscana</name>
    <dbReference type="NCBI Taxonomy" id="6661"/>
    <lineage>
        <taxon>Eukaryota</taxon>
        <taxon>Metazoa</taxon>
        <taxon>Ecdysozoa</taxon>
        <taxon>Arthropoda</taxon>
        <taxon>Crustacea</taxon>
        <taxon>Branchiopoda</taxon>
        <taxon>Anostraca</taxon>
        <taxon>Artemiidae</taxon>
        <taxon>Artemia</taxon>
    </lineage>
</organism>
<dbReference type="Proteomes" id="UP001187531">
    <property type="component" value="Unassembled WGS sequence"/>
</dbReference>
<accession>A0AA88LEX2</accession>
<dbReference type="EMBL" id="JAVRJZ010000005">
    <property type="protein sequence ID" value="KAK2722157.1"/>
    <property type="molecule type" value="Genomic_DNA"/>
</dbReference>
<evidence type="ECO:0000259" key="4">
    <source>
        <dbReference type="PROSITE" id="PS01031"/>
    </source>
</evidence>
<feature type="region of interest" description="Disordered" evidence="3">
    <location>
        <begin position="427"/>
        <end position="467"/>
    </location>
</feature>
<dbReference type="AlphaFoldDB" id="A0AA88LEX2"/>
<feature type="region of interest" description="Disordered" evidence="3">
    <location>
        <begin position="29"/>
        <end position="106"/>
    </location>
</feature>
<evidence type="ECO:0000256" key="2">
    <source>
        <dbReference type="SAM" id="Coils"/>
    </source>
</evidence>
<sequence length="713" mass="79933">MEARIGQKQSLILSDLDKEMEGFDSAISSFTSSSKSFSSKSSYSSFTNSDGVTAESEENHEANREVNMLKRSGEETQVSGYENESHNKASWDSRTGVTQSECTSSNNKISNVDQLSINDNAYGLASKLNQLKFSESLEDKSQKTNSSRSNSSNTVSESLQENGSNFQSRGMGKALTKNDSNASVQSQSSSTQSQTIVEESCIDTEQRNFKDVKSVFMNQQNNNASTRSVTKSGNDKKNTSAFSNELLKLESQQKRFEDNKKAYSELPATNRQTSPPSQYRPVIDTVDLLPRQIEDEIIMLENVQPFTPSDIEILFNPISRKITLEAHREEKTKDGGAILHSVSRYWVVPNSMELDQLNCFIDKKGQLVLSTKTILSEISRIKILNDDAQRQPTIDESEIIQEAVRPSDVRKKFEKIAAEEKANSQKQYIKINQSTSPILKTRSQKPDAPTNVSSATSPAPETPKTHLSTATVFVSAAEDKSQKDAKVEQATAEKQALKHTLKEAKQSVATAQDLLSERFDRKALEQEMKLQKDIIQDNAQYQVQTGKSTYDFMAECESEFRKIQQNAERAMQNNFGTFTDSFDTDMKMASLDSRHHMSSIFDDNASSRALKSRYALEHGHFGSLFHDIDADTRVQKLEQTGETLKFTVNVGSCREDQLRVKLISSRLVLEAEWEEGYSRRSIRREWTLPSSISPERIRCTLSSDGVLVITCGN</sequence>
<evidence type="ECO:0000256" key="1">
    <source>
        <dbReference type="PROSITE-ProRule" id="PRU00285"/>
    </source>
</evidence>
<keyword evidence="6" id="KW-1185">Reference proteome</keyword>
<feature type="compositionally biased region" description="Polar residues" evidence="3">
    <location>
        <begin position="159"/>
        <end position="168"/>
    </location>
</feature>
<feature type="domain" description="SHSP" evidence="4">
    <location>
        <begin position="625"/>
        <end position="713"/>
    </location>
</feature>
<dbReference type="EMBL" id="JAVRJZ010000005">
    <property type="protein sequence ID" value="KAK2722156.1"/>
    <property type="molecule type" value="Genomic_DNA"/>
</dbReference>
<dbReference type="GO" id="GO:0042026">
    <property type="term" value="P:protein refolding"/>
    <property type="evidence" value="ECO:0007669"/>
    <property type="project" value="TreeGrafter"/>
</dbReference>
<feature type="compositionally biased region" description="Polar residues" evidence="3">
    <location>
        <begin position="450"/>
        <end position="467"/>
    </location>
</feature>
<feature type="region of interest" description="Disordered" evidence="3">
    <location>
        <begin position="136"/>
        <end position="197"/>
    </location>
</feature>
<evidence type="ECO:0000313" key="5">
    <source>
        <dbReference type="EMBL" id="KAK2722156.1"/>
    </source>
</evidence>
<dbReference type="SUPFAM" id="SSF49764">
    <property type="entry name" value="HSP20-like chaperones"/>
    <property type="match status" value="1"/>
</dbReference>
<proteinExistence type="inferred from homology"/>
<feature type="compositionally biased region" description="Polar residues" evidence="3">
    <location>
        <begin position="92"/>
        <end position="106"/>
    </location>
</feature>
<reference evidence="5" key="1">
    <citation type="submission" date="2023-07" db="EMBL/GenBank/DDBJ databases">
        <title>Chromosome-level genome assembly of Artemia franciscana.</title>
        <authorList>
            <person name="Jo E."/>
        </authorList>
    </citation>
    <scope>NUCLEOTIDE SEQUENCE</scope>
    <source>
        <tissue evidence="5">Whole body</tissue>
    </source>
</reference>
<dbReference type="PANTHER" id="PTHR45640:SF26">
    <property type="entry name" value="RE23625P"/>
    <property type="match status" value="1"/>
</dbReference>
<feature type="compositionally biased region" description="Low complexity" evidence="3">
    <location>
        <begin position="145"/>
        <end position="158"/>
    </location>
</feature>
<dbReference type="PANTHER" id="PTHR45640">
    <property type="entry name" value="HEAT SHOCK PROTEIN HSP-12.2-RELATED"/>
    <property type="match status" value="1"/>
</dbReference>
<comment type="similarity">
    <text evidence="1">Belongs to the small heat shock protein (HSP20) family.</text>
</comment>
<dbReference type="CDD" id="cd06526">
    <property type="entry name" value="metazoan_ACD"/>
    <property type="match status" value="1"/>
</dbReference>
<dbReference type="GO" id="GO:0005737">
    <property type="term" value="C:cytoplasm"/>
    <property type="evidence" value="ECO:0007669"/>
    <property type="project" value="TreeGrafter"/>
</dbReference>
<feature type="coiled-coil region" evidence="2">
    <location>
        <begin position="480"/>
        <end position="514"/>
    </location>
</feature>
<dbReference type="InterPro" id="IPR008978">
    <property type="entry name" value="HSP20-like_chaperone"/>
</dbReference>
<keyword evidence="2" id="KW-0175">Coiled coil</keyword>
<dbReference type="GO" id="GO:0009408">
    <property type="term" value="P:response to heat"/>
    <property type="evidence" value="ECO:0007669"/>
    <property type="project" value="TreeGrafter"/>
</dbReference>
<dbReference type="GO" id="GO:0005634">
    <property type="term" value="C:nucleus"/>
    <property type="evidence" value="ECO:0007669"/>
    <property type="project" value="TreeGrafter"/>
</dbReference>